<protein>
    <submittedName>
        <fullName evidence="1">Uncharacterized protein</fullName>
    </submittedName>
</protein>
<evidence type="ECO:0000313" key="1">
    <source>
        <dbReference type="EMBL" id="PSN64122.1"/>
    </source>
</evidence>
<dbReference type="Proteomes" id="UP000240883">
    <property type="component" value="Unassembled WGS sequence"/>
</dbReference>
<gene>
    <name evidence="1" type="ORF">BS50DRAFT_98368</name>
</gene>
<dbReference type="AlphaFoldDB" id="A0A2T2NFB3"/>
<reference evidence="1 2" key="1">
    <citation type="journal article" date="2018" name="Front. Microbiol.">
        <title>Genome-Wide Analysis of Corynespora cassiicola Leaf Fall Disease Putative Effectors.</title>
        <authorList>
            <person name="Lopez D."/>
            <person name="Ribeiro S."/>
            <person name="Label P."/>
            <person name="Fumanal B."/>
            <person name="Venisse J.S."/>
            <person name="Kohler A."/>
            <person name="de Oliveira R.R."/>
            <person name="Labutti K."/>
            <person name="Lipzen A."/>
            <person name="Lail K."/>
            <person name="Bauer D."/>
            <person name="Ohm R.A."/>
            <person name="Barry K.W."/>
            <person name="Spatafora J."/>
            <person name="Grigoriev I.V."/>
            <person name="Martin F.M."/>
            <person name="Pujade-Renaud V."/>
        </authorList>
    </citation>
    <scope>NUCLEOTIDE SEQUENCE [LARGE SCALE GENOMIC DNA]</scope>
    <source>
        <strain evidence="1 2">Philippines</strain>
    </source>
</reference>
<sequence length="198" mass="22587">MSQLPWPVIGIAPSLDTFESRRITPANRITSTFTRPHHPGLCTRDHGASGNKKCRRCLLVEEEVPLGDILDSTSLAKTVGLVPPRLDPYISSFGWRYRDEKPKLYLLVTLVCLDTTKTCLSGPLRTQSGGPYIISDWPWRRSSTRRYLNCSWSARSRMTSPNLSPAMWDRRILLRSDIRDGWCVSHVKAEPRRRRPAV</sequence>
<dbReference type="EMBL" id="KZ678139">
    <property type="protein sequence ID" value="PSN64122.1"/>
    <property type="molecule type" value="Genomic_DNA"/>
</dbReference>
<evidence type="ECO:0000313" key="2">
    <source>
        <dbReference type="Proteomes" id="UP000240883"/>
    </source>
</evidence>
<accession>A0A2T2NFB3</accession>
<name>A0A2T2NFB3_CORCC</name>
<keyword evidence="2" id="KW-1185">Reference proteome</keyword>
<organism evidence="1 2">
    <name type="scientific">Corynespora cassiicola Philippines</name>
    <dbReference type="NCBI Taxonomy" id="1448308"/>
    <lineage>
        <taxon>Eukaryota</taxon>
        <taxon>Fungi</taxon>
        <taxon>Dikarya</taxon>
        <taxon>Ascomycota</taxon>
        <taxon>Pezizomycotina</taxon>
        <taxon>Dothideomycetes</taxon>
        <taxon>Pleosporomycetidae</taxon>
        <taxon>Pleosporales</taxon>
        <taxon>Corynesporascaceae</taxon>
        <taxon>Corynespora</taxon>
    </lineage>
</organism>
<proteinExistence type="predicted"/>